<evidence type="ECO:0000256" key="2">
    <source>
        <dbReference type="ARBA" id="ARBA00009100"/>
    </source>
</evidence>
<dbReference type="GO" id="GO:0005768">
    <property type="term" value="C:endosome"/>
    <property type="evidence" value="ECO:0007669"/>
    <property type="project" value="UniProtKB-SubCell"/>
</dbReference>
<keyword evidence="8" id="KW-1185">Reference proteome</keyword>
<dbReference type="OrthoDB" id="10263384at2759"/>
<sequence length="296" mass="33220">MAALDIRLKKVNKTYREGELLAGVVVVQSKGELQHQGISLLTEGMVNMQLSAKSVGVFEAFYNSLKPIQLLSYTLEVAKPGKLPPGKTEIPFEVPLKPKPGKTLYETYHGVFVNIQYLVRVDMKRSLLNKDLQKQTEFIIEYKSQEEKAKPKLINFTITPETLTNVKEKQNVPKFKVKGHLDSSCLQITKPLTGELTVELCEAAIKSIEIQLVRVETCGCAEGYAKDATEIQNIQIADGDVARNVAIPIYMVFPRLFTCPSLSTNNFKVDFEINIVIVFADDHLVTENFPLKLARF</sequence>
<dbReference type="PANTHER" id="PTHR12233">
    <property type="entry name" value="VACUOLAR PROTEIN SORTING 26 RELATED"/>
    <property type="match status" value="1"/>
</dbReference>
<comment type="caution">
    <text evidence="7">The sequence shown here is derived from an EMBL/GenBank/DDBJ whole genome shotgun (WGS) entry which is preliminary data.</text>
</comment>
<dbReference type="FunFam" id="2.60.40.640:FF:000008">
    <property type="entry name" value="Down syndrome critical region protein 3"/>
    <property type="match status" value="1"/>
</dbReference>
<evidence type="ECO:0000256" key="6">
    <source>
        <dbReference type="ARBA" id="ARBA00093474"/>
    </source>
</evidence>
<gene>
    <name evidence="7" type="ORF">CUNI_LOCUS16815</name>
</gene>
<name>A0A8S3ZP01_9EUPU</name>
<reference evidence="7" key="1">
    <citation type="submission" date="2021-04" db="EMBL/GenBank/DDBJ databases">
        <authorList>
            <consortium name="Molecular Ecology Group"/>
        </authorList>
    </citation>
    <scope>NUCLEOTIDE SEQUENCE</scope>
</reference>
<dbReference type="InterPro" id="IPR014752">
    <property type="entry name" value="Arrestin-like_C"/>
</dbReference>
<dbReference type="Pfam" id="PF03643">
    <property type="entry name" value="Vps26"/>
    <property type="match status" value="1"/>
</dbReference>
<evidence type="ECO:0000256" key="4">
    <source>
        <dbReference type="ARBA" id="ARBA00067597"/>
    </source>
</evidence>
<dbReference type="GO" id="GO:0006886">
    <property type="term" value="P:intracellular protein transport"/>
    <property type="evidence" value="ECO:0007669"/>
    <property type="project" value="InterPro"/>
</dbReference>
<evidence type="ECO:0000256" key="1">
    <source>
        <dbReference type="ARBA" id="ARBA00004177"/>
    </source>
</evidence>
<dbReference type="FunFam" id="2.60.40.640:FF:000009">
    <property type="entry name" value="Down syndrome critical region protein 3"/>
    <property type="match status" value="1"/>
</dbReference>
<protein>
    <recommendedName>
        <fullName evidence="4">Vacuolar protein sorting-associated protein 26C</fullName>
    </recommendedName>
</protein>
<dbReference type="EMBL" id="CAJHNH020004557">
    <property type="protein sequence ID" value="CAG5131257.1"/>
    <property type="molecule type" value="Genomic_DNA"/>
</dbReference>
<evidence type="ECO:0000313" key="8">
    <source>
        <dbReference type="Proteomes" id="UP000678393"/>
    </source>
</evidence>
<comment type="subcellular location">
    <subcellularLocation>
        <location evidence="1">Endosome</location>
    </subcellularLocation>
</comment>
<proteinExistence type="inferred from homology"/>
<comment type="subunit">
    <text evidence="6">Component of the commander complex that is essential for endosomal recycling of transmembrane cargos; the commander complex is composed of the CCC subcomplex and the retriever subcomplex. Component of the heterotrimeric retriever complex consisting of VPS26C, VPS29 and VPS35L; within the complex interacts with VPS35L. Interacts with SNX17 (via C-terminus); the interaction is direct and associates SNX17 with the retriever complex. Interacts with SNX31; the interaction is direct.</text>
</comment>
<keyword evidence="3" id="KW-0967">Endosome</keyword>
<dbReference type="InterPro" id="IPR028934">
    <property type="entry name" value="Vps26-related"/>
</dbReference>
<organism evidence="7 8">
    <name type="scientific">Candidula unifasciata</name>
    <dbReference type="NCBI Taxonomy" id="100452"/>
    <lineage>
        <taxon>Eukaryota</taxon>
        <taxon>Metazoa</taxon>
        <taxon>Spiralia</taxon>
        <taxon>Lophotrochozoa</taxon>
        <taxon>Mollusca</taxon>
        <taxon>Gastropoda</taxon>
        <taxon>Heterobranchia</taxon>
        <taxon>Euthyneura</taxon>
        <taxon>Panpulmonata</taxon>
        <taxon>Eupulmonata</taxon>
        <taxon>Stylommatophora</taxon>
        <taxon>Helicina</taxon>
        <taxon>Helicoidea</taxon>
        <taxon>Geomitridae</taxon>
        <taxon>Candidula</taxon>
    </lineage>
</organism>
<evidence type="ECO:0000256" key="3">
    <source>
        <dbReference type="ARBA" id="ARBA00022753"/>
    </source>
</evidence>
<dbReference type="AlphaFoldDB" id="A0A8S3ZP01"/>
<accession>A0A8S3ZP01</accession>
<dbReference type="Proteomes" id="UP000678393">
    <property type="component" value="Unassembled WGS sequence"/>
</dbReference>
<evidence type="ECO:0000256" key="5">
    <source>
        <dbReference type="ARBA" id="ARBA00093280"/>
    </source>
</evidence>
<evidence type="ECO:0000313" key="7">
    <source>
        <dbReference type="EMBL" id="CAG5131257.1"/>
    </source>
</evidence>
<comment type="similarity">
    <text evidence="2">Belongs to the VPS26 family.</text>
</comment>
<dbReference type="Gene3D" id="2.60.40.640">
    <property type="match status" value="2"/>
</dbReference>
<comment type="function">
    <text evidence="5">Component of the commander complex that is essential for endosomal recycling of transmembrane cargos; the commander complex is composed of the CCC subcomplex and the retriever subcomplex. Component of the retriever complex, which is a heterotrimeric complex related to retromer cargo-selective complex (CSC) and essential for retromer-independent retrieval and recycling of numerous cargos such as integrin alpha-5/beta-1 (ITGA5:ITGB1). The recruitment of the retriever complex to the endosomal membrane involves CCC and WASH complexes. In the endosomes, drives the retriever and recycling of NxxY-motif-containing cargo proteins by coupling to SNX17, a cargo essential for the homeostatic maintenance of numerous cell surface proteins associated with processes that include cell migration, cell adhesion, nutrient supply and cell signaling.</text>
</comment>